<dbReference type="PANTHER" id="PTHR45688:SF3">
    <property type="entry name" value="ALANINE--GLYOXYLATE AMINOTRANSFERASE 2, MITOCHONDRIAL"/>
    <property type="match status" value="1"/>
</dbReference>
<dbReference type="Proteomes" id="UP000235145">
    <property type="component" value="Unassembled WGS sequence"/>
</dbReference>
<comment type="cofactor">
    <cofactor evidence="1">
        <name>pyridoxal 5'-phosphate</name>
        <dbReference type="ChEBI" id="CHEBI:597326"/>
    </cofactor>
</comment>
<evidence type="ECO:0000256" key="5">
    <source>
        <dbReference type="ARBA" id="ARBA00022679"/>
    </source>
</evidence>
<evidence type="ECO:0000313" key="7">
    <source>
        <dbReference type="Proteomes" id="UP000235145"/>
    </source>
</evidence>
<accession>A0A9R1VEK6</accession>
<dbReference type="AlphaFoldDB" id="A0A9R1VEK6"/>
<keyword evidence="4" id="KW-0032">Aminotransferase</keyword>
<dbReference type="Gene3D" id="3.90.1150.10">
    <property type="entry name" value="Aspartate Aminotransferase, domain 1"/>
    <property type="match status" value="1"/>
</dbReference>
<evidence type="ECO:0000313" key="6">
    <source>
        <dbReference type="EMBL" id="KAJ0204733.1"/>
    </source>
</evidence>
<gene>
    <name evidence="6" type="ORF">LSAT_V11C500279630</name>
</gene>
<protein>
    <recommendedName>
        <fullName evidence="8">RRM domain-containing protein</fullName>
    </recommendedName>
</protein>
<keyword evidence="5" id="KW-0808">Transferase</keyword>
<evidence type="ECO:0000256" key="3">
    <source>
        <dbReference type="ARBA" id="ARBA00008954"/>
    </source>
</evidence>
<dbReference type="GO" id="GO:0008483">
    <property type="term" value="F:transaminase activity"/>
    <property type="evidence" value="ECO:0007669"/>
    <property type="project" value="UniProtKB-KW"/>
</dbReference>
<comment type="caution">
    <text evidence="6">The sequence shown here is derived from an EMBL/GenBank/DDBJ whole genome shotgun (WGS) entry which is preliminary data.</text>
</comment>
<evidence type="ECO:0000256" key="4">
    <source>
        <dbReference type="ARBA" id="ARBA00022576"/>
    </source>
</evidence>
<evidence type="ECO:0000256" key="1">
    <source>
        <dbReference type="ARBA" id="ARBA00001933"/>
    </source>
</evidence>
<dbReference type="InterPro" id="IPR015422">
    <property type="entry name" value="PyrdxlP-dep_Trfase_small"/>
</dbReference>
<dbReference type="PANTHER" id="PTHR45688">
    <property type="match status" value="1"/>
</dbReference>
<name>A0A9R1VEK6_LACSA</name>
<proteinExistence type="inferred from homology"/>
<evidence type="ECO:0008006" key="8">
    <source>
        <dbReference type="Google" id="ProtNLM"/>
    </source>
</evidence>
<sequence>MRLGGMVCSVFQFRSRGTLDLAAIHLRLKLDRSFTYQTLIEESRLTILRSGRSKFPVCDYVETKFSFIGQLRVHSRRQDALAAVKMYNNVQLDGKPMKIEIVGLNIIAPVVGLPLPNNSQEVPSGSSGLLGSARAVNRRYISDCMPLKIRMQATAGFVSASELGMACGPALAGAIAVEFHLGRGLMVGIELVIDRKEKTPAKGETAILFVKLRELGVLVGKGGLHGNISLWMHWKLHVKVVSHGILTIKNSSLNCGISAGAEDSTVIAPDSFENHQCEPMELIELMKSATVKFYVVKKEKSQANKEKKKEGDKATTTSNGNFVNCPKIVLKIDEEPSSLKAAWELLEIFYANKQSQYWILEQLTENGLVEAVVVLISKMPRMRVDLPDGLVPLQVLVRRQIARLLDHCLQCARLVYNELVKNK</sequence>
<dbReference type="GO" id="GO:0005739">
    <property type="term" value="C:mitochondrion"/>
    <property type="evidence" value="ECO:0007669"/>
    <property type="project" value="UniProtKB-SubCell"/>
</dbReference>
<keyword evidence="7" id="KW-1185">Reference proteome</keyword>
<reference evidence="6 7" key="1">
    <citation type="journal article" date="2017" name="Nat. Commun.">
        <title>Genome assembly with in vitro proximity ligation data and whole-genome triplication in lettuce.</title>
        <authorList>
            <person name="Reyes-Chin-Wo S."/>
            <person name="Wang Z."/>
            <person name="Yang X."/>
            <person name="Kozik A."/>
            <person name="Arikit S."/>
            <person name="Song C."/>
            <person name="Xia L."/>
            <person name="Froenicke L."/>
            <person name="Lavelle D.O."/>
            <person name="Truco M.J."/>
            <person name="Xia R."/>
            <person name="Zhu S."/>
            <person name="Xu C."/>
            <person name="Xu H."/>
            <person name="Xu X."/>
            <person name="Cox K."/>
            <person name="Korf I."/>
            <person name="Meyers B.C."/>
            <person name="Michelmore R.W."/>
        </authorList>
    </citation>
    <scope>NUCLEOTIDE SEQUENCE [LARGE SCALE GENOMIC DNA]</scope>
    <source>
        <strain evidence="7">cv. Salinas</strain>
        <tissue evidence="6">Seedlings</tissue>
    </source>
</reference>
<evidence type="ECO:0000256" key="2">
    <source>
        <dbReference type="ARBA" id="ARBA00004173"/>
    </source>
</evidence>
<comment type="similarity">
    <text evidence="3">Belongs to the class-III pyridoxal-phosphate-dependent aminotransferase family.</text>
</comment>
<organism evidence="6 7">
    <name type="scientific">Lactuca sativa</name>
    <name type="common">Garden lettuce</name>
    <dbReference type="NCBI Taxonomy" id="4236"/>
    <lineage>
        <taxon>Eukaryota</taxon>
        <taxon>Viridiplantae</taxon>
        <taxon>Streptophyta</taxon>
        <taxon>Embryophyta</taxon>
        <taxon>Tracheophyta</taxon>
        <taxon>Spermatophyta</taxon>
        <taxon>Magnoliopsida</taxon>
        <taxon>eudicotyledons</taxon>
        <taxon>Gunneridae</taxon>
        <taxon>Pentapetalae</taxon>
        <taxon>asterids</taxon>
        <taxon>campanulids</taxon>
        <taxon>Asterales</taxon>
        <taxon>Asteraceae</taxon>
        <taxon>Cichorioideae</taxon>
        <taxon>Cichorieae</taxon>
        <taxon>Lactucinae</taxon>
        <taxon>Lactuca</taxon>
    </lineage>
</organism>
<comment type="subcellular location">
    <subcellularLocation>
        <location evidence="2">Mitochondrion</location>
    </subcellularLocation>
</comment>
<dbReference type="EMBL" id="NBSK02000005">
    <property type="protein sequence ID" value="KAJ0204733.1"/>
    <property type="molecule type" value="Genomic_DNA"/>
</dbReference>